<dbReference type="AlphaFoldDB" id="A0A0A3JVP5"/>
<accession>A0A0A3JVP5</accession>
<evidence type="ECO:0000313" key="1">
    <source>
        <dbReference type="EMBL" id="KGR91087.1"/>
    </source>
</evidence>
<reference evidence="1 2" key="1">
    <citation type="submission" date="2014-02" db="EMBL/GenBank/DDBJ databases">
        <title>Draft genome sequence of Lysinibacillus massiliensis CCUG 49529.</title>
        <authorList>
            <person name="Zhang F."/>
            <person name="Wang G."/>
            <person name="Zhang L."/>
        </authorList>
    </citation>
    <scope>NUCLEOTIDE SEQUENCE [LARGE SCALE GENOMIC DNA]</scope>
    <source>
        <strain evidence="1 2">CCUG 49529</strain>
    </source>
</reference>
<name>A0A0A3JVP5_9BACL</name>
<evidence type="ECO:0000313" key="2">
    <source>
        <dbReference type="Proteomes" id="UP000030595"/>
    </source>
</evidence>
<protein>
    <submittedName>
        <fullName evidence="1">Uncharacterized protein</fullName>
    </submittedName>
</protein>
<dbReference type="eggNOG" id="ENOG50333X8">
    <property type="taxonomic scope" value="Bacteria"/>
</dbReference>
<comment type="caution">
    <text evidence="1">The sequence shown here is derived from an EMBL/GenBank/DDBJ whole genome shotgun (WGS) entry which is preliminary data.</text>
</comment>
<sequence length="109" mass="11775">MGHAILGYNKAGEVIANAHFSMGNYNAGILYSLLDSQKFNAGVSGSGDSSVFTIQQIEKALAAYKVFINNEEPLIEGDYLNPDQTQILKFIKNCLATAQKEGSVKVLFA</sequence>
<dbReference type="EMBL" id="JPVQ01000011">
    <property type="protein sequence ID" value="KGR91087.1"/>
    <property type="molecule type" value="Genomic_DNA"/>
</dbReference>
<dbReference type="Proteomes" id="UP000030595">
    <property type="component" value="Unassembled WGS sequence"/>
</dbReference>
<proteinExistence type="predicted"/>
<keyword evidence="2" id="KW-1185">Reference proteome</keyword>
<organism evidence="1 2">
    <name type="scientific">Ureibacillus massiliensis 4400831 = CIP 108448 = CCUG 49529</name>
    <dbReference type="NCBI Taxonomy" id="1211035"/>
    <lineage>
        <taxon>Bacteria</taxon>
        <taxon>Bacillati</taxon>
        <taxon>Bacillota</taxon>
        <taxon>Bacilli</taxon>
        <taxon>Bacillales</taxon>
        <taxon>Caryophanaceae</taxon>
        <taxon>Ureibacillus</taxon>
    </lineage>
</organism>
<dbReference type="RefSeq" id="WP_036175058.1">
    <property type="nucleotide sequence ID" value="NZ_AVCZ01000011.1"/>
</dbReference>
<gene>
    <name evidence="1" type="ORF">CD30_08395</name>
</gene>